<gene>
    <name evidence="3" type="ORF">HO173_000626</name>
</gene>
<evidence type="ECO:0000313" key="4">
    <source>
        <dbReference type="Proteomes" id="UP000578531"/>
    </source>
</evidence>
<keyword evidence="4" id="KW-1185">Reference proteome</keyword>
<keyword evidence="2" id="KW-0472">Membrane</keyword>
<dbReference type="PANTHER" id="PTHR34414:SF1">
    <property type="entry name" value="SUBTILISIN-LIKE SERINE PROTEASE"/>
    <property type="match status" value="1"/>
</dbReference>
<feature type="region of interest" description="Disordered" evidence="1">
    <location>
        <begin position="14"/>
        <end position="33"/>
    </location>
</feature>
<protein>
    <recommendedName>
        <fullName evidence="5">Subtilisin-like serine protease</fullName>
    </recommendedName>
</protein>
<feature type="transmembrane region" description="Helical" evidence="2">
    <location>
        <begin position="296"/>
        <end position="319"/>
    </location>
</feature>
<reference evidence="3 4" key="1">
    <citation type="journal article" date="2020" name="Genomics">
        <title>Complete, high-quality genomes from long-read metagenomic sequencing of two wolf lichen thalli reveals enigmatic genome architecture.</title>
        <authorList>
            <person name="McKenzie S.K."/>
            <person name="Walston R.F."/>
            <person name="Allen J.L."/>
        </authorList>
    </citation>
    <scope>NUCLEOTIDE SEQUENCE [LARGE SCALE GENOMIC DNA]</scope>
    <source>
        <strain evidence="3">WasteWater2</strain>
    </source>
</reference>
<organism evidence="3 4">
    <name type="scientific">Letharia columbiana</name>
    <dbReference type="NCBI Taxonomy" id="112416"/>
    <lineage>
        <taxon>Eukaryota</taxon>
        <taxon>Fungi</taxon>
        <taxon>Dikarya</taxon>
        <taxon>Ascomycota</taxon>
        <taxon>Pezizomycotina</taxon>
        <taxon>Lecanoromycetes</taxon>
        <taxon>OSLEUM clade</taxon>
        <taxon>Lecanoromycetidae</taxon>
        <taxon>Lecanorales</taxon>
        <taxon>Lecanorineae</taxon>
        <taxon>Parmeliaceae</taxon>
        <taxon>Letharia</taxon>
    </lineage>
</organism>
<dbReference type="EMBL" id="JACCJC010000001">
    <property type="protein sequence ID" value="KAF6241914.1"/>
    <property type="molecule type" value="Genomic_DNA"/>
</dbReference>
<dbReference type="AlphaFoldDB" id="A0A8H6G846"/>
<dbReference type="InterPro" id="IPR046536">
    <property type="entry name" value="DUF6601"/>
</dbReference>
<evidence type="ECO:0008006" key="5">
    <source>
        <dbReference type="Google" id="ProtNLM"/>
    </source>
</evidence>
<keyword evidence="2" id="KW-1133">Transmembrane helix</keyword>
<dbReference type="RefSeq" id="XP_037171154.1">
    <property type="nucleotide sequence ID" value="XM_037302575.1"/>
</dbReference>
<dbReference type="Pfam" id="PF20246">
    <property type="entry name" value="DUF6601"/>
    <property type="match status" value="1"/>
</dbReference>
<keyword evidence="2" id="KW-0812">Transmembrane</keyword>
<feature type="transmembrane region" description="Helical" evidence="2">
    <location>
        <begin position="255"/>
        <end position="276"/>
    </location>
</feature>
<evidence type="ECO:0000313" key="3">
    <source>
        <dbReference type="EMBL" id="KAF6241914.1"/>
    </source>
</evidence>
<accession>A0A8H6G846</accession>
<name>A0A8H6G846_9LECA</name>
<dbReference type="OrthoDB" id="5086500at2759"/>
<proteinExistence type="predicted"/>
<sequence>MVPVPFEQRHELFSTTATSSATTSSPSGSGQLGSGSLGRLVLPVVHQGQDHMLSLINPMKEEDLRRYLRGDLDVDGLNRVHKHLWFAGLPQCARPLHHQLMIDRKIIITERADLHLLWQDERLYLKPLPDYLLSYDIWEGTLLKDWCLSENAKGFLLSYLWLIRQKSDLVIAQRNNLVSNDLTWEHWISFSTAVFPNIVSDTFQGISPRYLYGELRLGRVNLIYRLCRNTRNFETFVRGHFYGYHTYSSFIEQNFAWVLTVIVYITIVLTAMQVGLSTTELQTSTLFNRASYGFTVFSIMAPLGILFGVLLVLLMLIIFNLNYAVEKRYATRQGFPTVFNNVTLRPYNH</sequence>
<feature type="compositionally biased region" description="Low complexity" evidence="1">
    <location>
        <begin position="14"/>
        <end position="29"/>
    </location>
</feature>
<dbReference type="GeneID" id="59282305"/>
<evidence type="ECO:0000256" key="1">
    <source>
        <dbReference type="SAM" id="MobiDB-lite"/>
    </source>
</evidence>
<dbReference type="Proteomes" id="UP000578531">
    <property type="component" value="Unassembled WGS sequence"/>
</dbReference>
<comment type="caution">
    <text evidence="3">The sequence shown here is derived from an EMBL/GenBank/DDBJ whole genome shotgun (WGS) entry which is preliminary data.</text>
</comment>
<dbReference type="PANTHER" id="PTHR34414">
    <property type="entry name" value="HET DOMAIN-CONTAINING PROTEIN-RELATED"/>
    <property type="match status" value="1"/>
</dbReference>
<evidence type="ECO:0000256" key="2">
    <source>
        <dbReference type="SAM" id="Phobius"/>
    </source>
</evidence>